<comment type="caution">
    <text evidence="1">The sequence shown here is derived from an EMBL/GenBank/DDBJ whole genome shotgun (WGS) entry which is preliminary data.</text>
</comment>
<proteinExistence type="predicted"/>
<reference evidence="1" key="2">
    <citation type="submission" date="2020-11" db="EMBL/GenBank/DDBJ databases">
        <authorList>
            <person name="McCartney M.A."/>
            <person name="Auch B."/>
            <person name="Kono T."/>
            <person name="Mallez S."/>
            <person name="Becker A."/>
            <person name="Gohl D.M."/>
            <person name="Silverstein K.A.T."/>
            <person name="Koren S."/>
            <person name="Bechman K.B."/>
            <person name="Herman A."/>
            <person name="Abrahante J.E."/>
            <person name="Garbe J."/>
        </authorList>
    </citation>
    <scope>NUCLEOTIDE SEQUENCE</scope>
    <source>
        <strain evidence="1">Duluth1</strain>
        <tissue evidence="1">Whole animal</tissue>
    </source>
</reference>
<sequence length="67" mass="7267">MVPWNDAIKSQTDVIPPRIDVLPPRTNKNLVRNATIPPRTDVISTADHLGVTATRVSLSVPAVTPRS</sequence>
<evidence type="ECO:0000313" key="1">
    <source>
        <dbReference type="EMBL" id="KAH3853018.1"/>
    </source>
</evidence>
<protein>
    <submittedName>
        <fullName evidence="1">Uncharacterized protein</fullName>
    </submittedName>
</protein>
<organism evidence="1 2">
    <name type="scientific">Dreissena polymorpha</name>
    <name type="common">Zebra mussel</name>
    <name type="synonym">Mytilus polymorpha</name>
    <dbReference type="NCBI Taxonomy" id="45954"/>
    <lineage>
        <taxon>Eukaryota</taxon>
        <taxon>Metazoa</taxon>
        <taxon>Spiralia</taxon>
        <taxon>Lophotrochozoa</taxon>
        <taxon>Mollusca</taxon>
        <taxon>Bivalvia</taxon>
        <taxon>Autobranchia</taxon>
        <taxon>Heteroconchia</taxon>
        <taxon>Euheterodonta</taxon>
        <taxon>Imparidentia</taxon>
        <taxon>Neoheterodontei</taxon>
        <taxon>Myida</taxon>
        <taxon>Dreissenoidea</taxon>
        <taxon>Dreissenidae</taxon>
        <taxon>Dreissena</taxon>
    </lineage>
</organism>
<dbReference type="Proteomes" id="UP000828390">
    <property type="component" value="Unassembled WGS sequence"/>
</dbReference>
<dbReference type="EMBL" id="JAIWYP010000003">
    <property type="protein sequence ID" value="KAH3853018.1"/>
    <property type="molecule type" value="Genomic_DNA"/>
</dbReference>
<gene>
    <name evidence="1" type="ORF">DPMN_095541</name>
</gene>
<accession>A0A9D4R3N3</accession>
<dbReference type="AlphaFoldDB" id="A0A9D4R3N3"/>
<name>A0A9D4R3N3_DREPO</name>
<keyword evidence="2" id="KW-1185">Reference proteome</keyword>
<reference evidence="1" key="1">
    <citation type="journal article" date="2019" name="bioRxiv">
        <title>The Genome of the Zebra Mussel, Dreissena polymorpha: A Resource for Invasive Species Research.</title>
        <authorList>
            <person name="McCartney M.A."/>
            <person name="Auch B."/>
            <person name="Kono T."/>
            <person name="Mallez S."/>
            <person name="Zhang Y."/>
            <person name="Obille A."/>
            <person name="Becker A."/>
            <person name="Abrahante J.E."/>
            <person name="Garbe J."/>
            <person name="Badalamenti J.P."/>
            <person name="Herman A."/>
            <person name="Mangelson H."/>
            <person name="Liachko I."/>
            <person name="Sullivan S."/>
            <person name="Sone E.D."/>
            <person name="Koren S."/>
            <person name="Silverstein K.A.T."/>
            <person name="Beckman K.B."/>
            <person name="Gohl D.M."/>
        </authorList>
    </citation>
    <scope>NUCLEOTIDE SEQUENCE</scope>
    <source>
        <strain evidence="1">Duluth1</strain>
        <tissue evidence="1">Whole animal</tissue>
    </source>
</reference>
<evidence type="ECO:0000313" key="2">
    <source>
        <dbReference type="Proteomes" id="UP000828390"/>
    </source>
</evidence>